<reference evidence="1" key="1">
    <citation type="submission" date="2023-08" db="EMBL/GenBank/DDBJ databases">
        <title>Reference Genome Resource for the Citrus Pathogen Phytophthora citrophthora.</title>
        <authorList>
            <person name="Moller H."/>
            <person name="Coetzee B."/>
            <person name="Rose L.J."/>
            <person name="Van Niekerk J.M."/>
        </authorList>
    </citation>
    <scope>NUCLEOTIDE SEQUENCE</scope>
    <source>
        <strain evidence="1">STE-U-9442</strain>
    </source>
</reference>
<sequence length="71" mass="7686">MWHVGFAWGLEGGQLGLKSVPRHTSTALGNGVLVILLSTRSRASDLSKNWEATPRTPDLRAILQMLPTSGM</sequence>
<dbReference type="AlphaFoldDB" id="A0AAD9GTL5"/>
<comment type="caution">
    <text evidence="1">The sequence shown here is derived from an EMBL/GenBank/DDBJ whole genome shotgun (WGS) entry which is preliminary data.</text>
</comment>
<accession>A0AAD9GTL5</accession>
<name>A0AAD9GTL5_9STRA</name>
<proteinExistence type="predicted"/>
<dbReference type="EMBL" id="JASMQC010000007">
    <property type="protein sequence ID" value="KAK1943921.1"/>
    <property type="molecule type" value="Genomic_DNA"/>
</dbReference>
<evidence type="ECO:0000313" key="2">
    <source>
        <dbReference type="Proteomes" id="UP001259832"/>
    </source>
</evidence>
<dbReference type="Proteomes" id="UP001259832">
    <property type="component" value="Unassembled WGS sequence"/>
</dbReference>
<gene>
    <name evidence="1" type="ORF">P3T76_005317</name>
</gene>
<protein>
    <submittedName>
        <fullName evidence="1">Uncharacterized protein</fullName>
    </submittedName>
</protein>
<organism evidence="1 2">
    <name type="scientific">Phytophthora citrophthora</name>
    <dbReference type="NCBI Taxonomy" id="4793"/>
    <lineage>
        <taxon>Eukaryota</taxon>
        <taxon>Sar</taxon>
        <taxon>Stramenopiles</taxon>
        <taxon>Oomycota</taxon>
        <taxon>Peronosporomycetes</taxon>
        <taxon>Peronosporales</taxon>
        <taxon>Peronosporaceae</taxon>
        <taxon>Phytophthora</taxon>
    </lineage>
</organism>
<evidence type="ECO:0000313" key="1">
    <source>
        <dbReference type="EMBL" id="KAK1943921.1"/>
    </source>
</evidence>
<keyword evidence="2" id="KW-1185">Reference proteome</keyword>